<evidence type="ECO:0000259" key="10">
    <source>
        <dbReference type="Pfam" id="PF05193"/>
    </source>
</evidence>
<dbReference type="EMBL" id="FOSH01000002">
    <property type="protein sequence ID" value="SFJ87658.1"/>
    <property type="molecule type" value="Genomic_DNA"/>
</dbReference>
<dbReference type="InterPro" id="IPR007863">
    <property type="entry name" value="Peptidase_M16_C"/>
</dbReference>
<evidence type="ECO:0000256" key="7">
    <source>
        <dbReference type="ARBA" id="ARBA00023049"/>
    </source>
</evidence>
<dbReference type="RefSeq" id="WP_091711534.1">
    <property type="nucleotide sequence ID" value="NZ_FOSH01000002.1"/>
</dbReference>
<dbReference type="InterPro" id="IPR050626">
    <property type="entry name" value="Peptidase_M16"/>
</dbReference>
<organism evidence="11 12">
    <name type="scientific">Methylophaga sulfidovorans</name>
    <dbReference type="NCBI Taxonomy" id="45496"/>
    <lineage>
        <taxon>Bacteria</taxon>
        <taxon>Pseudomonadati</taxon>
        <taxon>Pseudomonadota</taxon>
        <taxon>Gammaproteobacteria</taxon>
        <taxon>Thiotrichales</taxon>
        <taxon>Piscirickettsiaceae</taxon>
        <taxon>Methylophaga</taxon>
    </lineage>
</organism>
<evidence type="ECO:0000313" key="11">
    <source>
        <dbReference type="EMBL" id="SFJ87658.1"/>
    </source>
</evidence>
<protein>
    <submittedName>
        <fullName evidence="11">Zinc protease</fullName>
    </submittedName>
</protein>
<dbReference type="GO" id="GO:0006508">
    <property type="term" value="P:proteolysis"/>
    <property type="evidence" value="ECO:0007669"/>
    <property type="project" value="UniProtKB-KW"/>
</dbReference>
<feature type="domain" description="Peptidase M16 N-terminal" evidence="9">
    <location>
        <begin position="34"/>
        <end position="178"/>
    </location>
</feature>
<evidence type="ECO:0000256" key="6">
    <source>
        <dbReference type="ARBA" id="ARBA00022833"/>
    </source>
</evidence>
<evidence type="ECO:0000256" key="8">
    <source>
        <dbReference type="RuleBase" id="RU004447"/>
    </source>
</evidence>
<dbReference type="SUPFAM" id="SSF63411">
    <property type="entry name" value="LuxS/MPP-like metallohydrolase"/>
    <property type="match status" value="2"/>
</dbReference>
<evidence type="ECO:0000256" key="2">
    <source>
        <dbReference type="ARBA" id="ARBA00007261"/>
    </source>
</evidence>
<evidence type="ECO:0000256" key="4">
    <source>
        <dbReference type="ARBA" id="ARBA00022723"/>
    </source>
</evidence>
<evidence type="ECO:0000259" key="9">
    <source>
        <dbReference type="Pfam" id="PF00675"/>
    </source>
</evidence>
<sequence>MLNIKKIAWLIFFLPTIALANVSEFELDNGLKLIVKEDHRAPVVVSQVWYKVGASYEHEGITGISHMLEHMMFKGTKHLAPNEFSHIIAENGGEQNAFTGQDYTAYFQKLHKDRLEVSFKNEADRMRNLIIDPDELLKERKVVAEERRMRTDDNPQALLRERFDAAAFVSSPYHRPVIGWMSDINHYQASDLRAWYQKWYAPNNATVVVVGDVSPKAVLALAKKYFGPLKPEKIATLKPQVEVNQKGIREIEVKAPAELPYLMMGWKVSSVTTVAKENAWEPYALEVLANILDGGNSARFAKQLVREQQVAASIGAGNSLFSRLSDLFTIAGTPANGKSVDELKKAIIEQISQLKSQPVSQQELDRVKAQVVADAVYEKDSVFYQAMQIGMLETIGVDWRVGEQYVDNIKAVTAEQVQAVANKYLTNDQLTVGELVPLPLNGRHPVSSAGGQYVH</sequence>
<dbReference type="Pfam" id="PF00675">
    <property type="entry name" value="Peptidase_M16"/>
    <property type="match status" value="1"/>
</dbReference>
<comment type="similarity">
    <text evidence="2 8">Belongs to the peptidase M16 family.</text>
</comment>
<evidence type="ECO:0000313" key="12">
    <source>
        <dbReference type="Proteomes" id="UP000198924"/>
    </source>
</evidence>
<evidence type="ECO:0000256" key="3">
    <source>
        <dbReference type="ARBA" id="ARBA00022670"/>
    </source>
</evidence>
<dbReference type="GO" id="GO:0046872">
    <property type="term" value="F:metal ion binding"/>
    <property type="evidence" value="ECO:0007669"/>
    <property type="project" value="UniProtKB-KW"/>
</dbReference>
<dbReference type="InterPro" id="IPR011249">
    <property type="entry name" value="Metalloenz_LuxS/M16"/>
</dbReference>
<comment type="cofactor">
    <cofactor evidence="1">
        <name>Zn(2+)</name>
        <dbReference type="ChEBI" id="CHEBI:29105"/>
    </cofactor>
</comment>
<reference evidence="12" key="1">
    <citation type="submission" date="2016-10" db="EMBL/GenBank/DDBJ databases">
        <authorList>
            <person name="Varghese N."/>
            <person name="Submissions S."/>
        </authorList>
    </citation>
    <scope>NUCLEOTIDE SEQUENCE [LARGE SCALE GENOMIC DNA]</scope>
    <source>
        <strain evidence="12">DSM 11578</strain>
    </source>
</reference>
<dbReference type="OrthoDB" id="9811314at2"/>
<dbReference type="AlphaFoldDB" id="A0A1I3UWU1"/>
<dbReference type="Gene3D" id="3.30.830.10">
    <property type="entry name" value="Metalloenzyme, LuxS/M16 peptidase-like"/>
    <property type="match status" value="2"/>
</dbReference>
<dbReference type="PROSITE" id="PS00143">
    <property type="entry name" value="INSULINASE"/>
    <property type="match status" value="1"/>
</dbReference>
<dbReference type="Proteomes" id="UP000198924">
    <property type="component" value="Unassembled WGS sequence"/>
</dbReference>
<keyword evidence="7" id="KW-0482">Metalloprotease</keyword>
<feature type="domain" description="Peptidase M16 C-terminal" evidence="10">
    <location>
        <begin position="189"/>
        <end position="370"/>
    </location>
</feature>
<proteinExistence type="inferred from homology"/>
<dbReference type="InterPro" id="IPR001431">
    <property type="entry name" value="Pept_M16_Zn_BS"/>
</dbReference>
<name>A0A1I3UWU1_9GAMM</name>
<keyword evidence="3 11" id="KW-0645">Protease</keyword>
<dbReference type="PANTHER" id="PTHR43690">
    <property type="entry name" value="NARDILYSIN"/>
    <property type="match status" value="1"/>
</dbReference>
<gene>
    <name evidence="11" type="ORF">SAMN04488079_102147</name>
</gene>
<dbReference type="PANTHER" id="PTHR43690:SF17">
    <property type="entry name" value="PROTEIN YHJJ"/>
    <property type="match status" value="1"/>
</dbReference>
<dbReference type="InterPro" id="IPR011765">
    <property type="entry name" value="Pept_M16_N"/>
</dbReference>
<evidence type="ECO:0000256" key="1">
    <source>
        <dbReference type="ARBA" id="ARBA00001947"/>
    </source>
</evidence>
<dbReference type="GO" id="GO:0004222">
    <property type="term" value="F:metalloendopeptidase activity"/>
    <property type="evidence" value="ECO:0007669"/>
    <property type="project" value="InterPro"/>
</dbReference>
<dbReference type="STRING" id="45496.SAMN04488079_102147"/>
<keyword evidence="4" id="KW-0479">Metal-binding</keyword>
<keyword evidence="12" id="KW-1185">Reference proteome</keyword>
<accession>A0A1I3UWU1</accession>
<keyword evidence="5" id="KW-0378">Hydrolase</keyword>
<dbReference type="Pfam" id="PF05193">
    <property type="entry name" value="Peptidase_M16_C"/>
    <property type="match status" value="1"/>
</dbReference>
<keyword evidence="6" id="KW-0862">Zinc</keyword>
<evidence type="ECO:0000256" key="5">
    <source>
        <dbReference type="ARBA" id="ARBA00022801"/>
    </source>
</evidence>